<dbReference type="InterPro" id="IPR012340">
    <property type="entry name" value="NA-bd_OB-fold"/>
</dbReference>
<organism evidence="10 11">
    <name type="scientific">Eubacterium maltosivorans</name>
    <dbReference type="NCBI Taxonomy" id="2041044"/>
    <lineage>
        <taxon>Bacteria</taxon>
        <taxon>Bacillati</taxon>
        <taxon>Bacillota</taxon>
        <taxon>Clostridia</taxon>
        <taxon>Eubacteriales</taxon>
        <taxon>Eubacteriaceae</taxon>
        <taxon>Eubacterium</taxon>
    </lineage>
</organism>
<dbReference type="KEGG" id="emt:CPZ25_020085"/>
<dbReference type="InterPro" id="IPR013223">
    <property type="entry name" value="RNase_B_OB_dom"/>
</dbReference>
<dbReference type="InterPro" id="IPR022966">
    <property type="entry name" value="RNase_II/R_CS"/>
</dbReference>
<dbReference type="PROSITE" id="PS50126">
    <property type="entry name" value="S1"/>
    <property type="match status" value="1"/>
</dbReference>
<dbReference type="RefSeq" id="WP_096920873.1">
    <property type="nucleotide sequence ID" value="NZ_CP029487.1"/>
</dbReference>
<dbReference type="SUPFAM" id="SSF50249">
    <property type="entry name" value="Nucleic acid-binding proteins"/>
    <property type="match status" value="4"/>
</dbReference>
<dbReference type="NCBIfam" id="TIGR02063">
    <property type="entry name" value="RNase_R"/>
    <property type="match status" value="1"/>
</dbReference>
<dbReference type="Pfam" id="PF00773">
    <property type="entry name" value="RNB"/>
    <property type="match status" value="1"/>
</dbReference>
<dbReference type="Gene3D" id="2.40.50.140">
    <property type="entry name" value="Nucleic acid-binding proteins"/>
    <property type="match status" value="3"/>
</dbReference>
<dbReference type="InterPro" id="IPR001900">
    <property type="entry name" value="RNase_II/R"/>
</dbReference>
<evidence type="ECO:0000256" key="6">
    <source>
        <dbReference type="ARBA" id="ARBA00022839"/>
    </source>
</evidence>
<dbReference type="SMART" id="SM00316">
    <property type="entry name" value="S1"/>
    <property type="match status" value="1"/>
</dbReference>
<dbReference type="Pfam" id="PF08206">
    <property type="entry name" value="OB_RNB"/>
    <property type="match status" value="1"/>
</dbReference>
<dbReference type="GO" id="GO:0006402">
    <property type="term" value="P:mRNA catabolic process"/>
    <property type="evidence" value="ECO:0007669"/>
    <property type="project" value="TreeGrafter"/>
</dbReference>
<dbReference type="Pfam" id="PF00575">
    <property type="entry name" value="S1"/>
    <property type="match status" value="1"/>
</dbReference>
<dbReference type="InterPro" id="IPR040476">
    <property type="entry name" value="CSD2"/>
</dbReference>
<evidence type="ECO:0000259" key="9">
    <source>
        <dbReference type="PROSITE" id="PS50126"/>
    </source>
</evidence>
<proteinExistence type="inferred from homology"/>
<dbReference type="Pfam" id="PF17876">
    <property type="entry name" value="CSD2"/>
    <property type="match status" value="1"/>
</dbReference>
<evidence type="ECO:0000256" key="1">
    <source>
        <dbReference type="ARBA" id="ARBA00001849"/>
    </source>
</evidence>
<dbReference type="HAMAP" id="MF_01895">
    <property type="entry name" value="RNase_R"/>
    <property type="match status" value="1"/>
</dbReference>
<dbReference type="PANTHER" id="PTHR23355">
    <property type="entry name" value="RIBONUCLEASE"/>
    <property type="match status" value="1"/>
</dbReference>
<dbReference type="AlphaFoldDB" id="A0A4P9CF07"/>
<dbReference type="InterPro" id="IPR011129">
    <property type="entry name" value="CSD"/>
</dbReference>
<evidence type="ECO:0000256" key="4">
    <source>
        <dbReference type="ARBA" id="ARBA00022722"/>
    </source>
</evidence>
<keyword evidence="6 8" id="KW-0269">Exonuclease</keyword>
<dbReference type="GO" id="GO:0003723">
    <property type="term" value="F:RNA binding"/>
    <property type="evidence" value="ECO:0007669"/>
    <property type="project" value="UniProtKB-UniRule"/>
</dbReference>
<name>A0A4P9CF07_EUBML</name>
<evidence type="ECO:0000256" key="3">
    <source>
        <dbReference type="ARBA" id="ARBA00022490"/>
    </source>
</evidence>
<evidence type="ECO:0000313" key="10">
    <source>
        <dbReference type="EMBL" id="QCT73515.1"/>
    </source>
</evidence>
<protein>
    <recommendedName>
        <fullName evidence="8">Ribonuclease R</fullName>
        <shortName evidence="8">RNase R</shortName>
        <ecNumber evidence="8">3.1.13.1</ecNumber>
    </recommendedName>
</protein>
<dbReference type="Proteomes" id="UP000218387">
    <property type="component" value="Chromosome"/>
</dbReference>
<gene>
    <name evidence="8 10" type="primary">rnr</name>
    <name evidence="10" type="ORF">CPZ25_020085</name>
</gene>
<evidence type="ECO:0000256" key="7">
    <source>
        <dbReference type="ARBA" id="ARBA00022884"/>
    </source>
</evidence>
<evidence type="ECO:0000256" key="2">
    <source>
        <dbReference type="ARBA" id="ARBA00004496"/>
    </source>
</evidence>
<feature type="domain" description="S1 motif" evidence="9">
    <location>
        <begin position="629"/>
        <end position="709"/>
    </location>
</feature>
<dbReference type="PROSITE" id="PS01175">
    <property type="entry name" value="RIBONUCLEASE_II"/>
    <property type="match status" value="1"/>
</dbReference>
<dbReference type="InterPro" id="IPR004476">
    <property type="entry name" value="RNase_II/RNase_R"/>
</dbReference>
<evidence type="ECO:0000256" key="8">
    <source>
        <dbReference type="HAMAP-Rule" id="MF_01895"/>
    </source>
</evidence>
<comment type="function">
    <text evidence="8">3'-5' exoribonuclease that releases 5'-nucleoside monophosphates and is involved in maturation of structured RNAs.</text>
</comment>
<dbReference type="InterPro" id="IPR011805">
    <property type="entry name" value="RNase_R"/>
</dbReference>
<dbReference type="EMBL" id="CP029487">
    <property type="protein sequence ID" value="QCT73515.1"/>
    <property type="molecule type" value="Genomic_DNA"/>
</dbReference>
<dbReference type="PANTHER" id="PTHR23355:SF9">
    <property type="entry name" value="DIS3-LIKE EXONUCLEASE 2"/>
    <property type="match status" value="1"/>
</dbReference>
<dbReference type="SMART" id="SM00357">
    <property type="entry name" value="CSP"/>
    <property type="match status" value="2"/>
</dbReference>
<dbReference type="CDD" id="cd04471">
    <property type="entry name" value="S1_RNase_R"/>
    <property type="match status" value="1"/>
</dbReference>
<comment type="similarity">
    <text evidence="8">Belongs to the RNR ribonuclease family. RNase R subfamily.</text>
</comment>
<dbReference type="GO" id="GO:0005829">
    <property type="term" value="C:cytosol"/>
    <property type="evidence" value="ECO:0007669"/>
    <property type="project" value="TreeGrafter"/>
</dbReference>
<comment type="catalytic activity">
    <reaction evidence="1 8">
        <text>Exonucleolytic cleavage in the 3'- to 5'-direction to yield nucleoside 5'-phosphates.</text>
        <dbReference type="EC" id="3.1.13.1"/>
    </reaction>
</comment>
<dbReference type="InterPro" id="IPR003029">
    <property type="entry name" value="S1_domain"/>
</dbReference>
<reference evidence="10 11" key="1">
    <citation type="submission" date="2018-05" db="EMBL/GenBank/DDBJ databases">
        <title>Genome comparison of Eubacterium sp.</title>
        <authorList>
            <person name="Feng Y."/>
            <person name="Sanchez-Andrea I."/>
            <person name="Stams A.J.M."/>
            <person name="De Vos W.M."/>
        </authorList>
    </citation>
    <scope>NUCLEOTIDE SEQUENCE [LARGE SCALE GENOMIC DNA]</scope>
    <source>
        <strain evidence="10 11">YI</strain>
    </source>
</reference>
<accession>A0A4P9CF07</accession>
<dbReference type="InterPro" id="IPR050180">
    <property type="entry name" value="RNR_Ribonuclease"/>
</dbReference>
<keyword evidence="3 8" id="KW-0963">Cytoplasm</keyword>
<dbReference type="EC" id="3.1.13.1" evidence="8"/>
<keyword evidence="4 8" id="KW-0540">Nuclease</keyword>
<dbReference type="SMART" id="SM00955">
    <property type="entry name" value="RNB"/>
    <property type="match status" value="1"/>
</dbReference>
<evidence type="ECO:0000313" key="11">
    <source>
        <dbReference type="Proteomes" id="UP000218387"/>
    </source>
</evidence>
<dbReference type="GO" id="GO:0008859">
    <property type="term" value="F:exoribonuclease II activity"/>
    <property type="evidence" value="ECO:0007669"/>
    <property type="project" value="UniProtKB-UniRule"/>
</dbReference>
<keyword evidence="11" id="KW-1185">Reference proteome</keyword>
<keyword evidence="7 8" id="KW-0694">RNA-binding</keyword>
<sequence length="717" mass="82089">MKTKDLKKMVKSVIESSRYRPMRFKDLAYLLDLHNKKDKQMLNNLLTEMVRKGKIACDHQERYVNIKDEKRITGILQGHSRGFGFVTPDDESIDQDIFIAPSSLNGALDMDRVEVRLLTAAKDRRAEGEIVKVLERGRSKLVGRFELHKNFGFVIPDNDKLNKDIFIPERYMYGAHTNDKVVVSVTVWPDGGQNPEGRIVEVLGSADDPRIDVLSIFREFDVPMEFSEETLRDANMLSDTITPEMLKNRVDLRGETIFTIDGDDAKDFDDAVSLNMNEKGHYVLGVHIADVSHYITERGAIDQEAYERGTSIYAIDQVIPMLPFNLSNNVCSLKPDVDRLTMSCIMEIDGKGNILSYDIFKSVIHSAARMTYGQVNRLLDGVHDGGTAALEPFESILFQMEELMSILYNERRIQRGAVDFDFPEPKITLDKKGYPCEIVALERGISERIIEEFMLAANETVAAHIEKTGLPFIFRNHPEPDPEKLTAFRTFIGRFGFSLGEEDTPVTGKDFQKLQKDIEDSSEENVITRLMLRTMQQAVYEGNCKGHYALGANYYTHFTSPIRRYPDLAVHRTLSRVMDHALNPKEIKYLKGHIDEMAKHCSERERRADDIEREVDKIKMVEYMSRHIGETFSAQISGVTSFGFFVELPNTIEGLVRLQSLKDDYYYYDEEMHQQVGERFGKIYKLGQDVTVKLTHADINNRQIDFEIAQIPKQGRP</sequence>
<evidence type="ECO:0000256" key="5">
    <source>
        <dbReference type="ARBA" id="ARBA00022801"/>
    </source>
</evidence>
<dbReference type="NCBIfam" id="TIGR00358">
    <property type="entry name" value="3_prime_RNase"/>
    <property type="match status" value="1"/>
</dbReference>
<keyword evidence="5 8" id="KW-0378">Hydrolase</keyword>
<comment type="subcellular location">
    <subcellularLocation>
        <location evidence="2 8">Cytoplasm</location>
    </subcellularLocation>
</comment>